<dbReference type="HOGENOM" id="CLU_1458617_0_0_11"/>
<reference evidence="1 2" key="1">
    <citation type="journal article" date="2012" name="J. Bacteriol.">
        <title>Genome Sequence of Blastococcus saxobsidens DD2, a Stone-Inhabiting Bacterium.</title>
        <authorList>
            <person name="Chouaia B."/>
            <person name="Crotti E."/>
            <person name="Brusetti L."/>
            <person name="Daffonchio D."/>
            <person name="Essoussi I."/>
            <person name="Nouioui I."/>
            <person name="Sbissi I."/>
            <person name="Ghodhbane-Gtari F."/>
            <person name="Gtari M."/>
            <person name="Vacherie B."/>
            <person name="Barbe V."/>
            <person name="Medigue C."/>
            <person name="Gury J."/>
            <person name="Pujic P."/>
            <person name="Normand P."/>
        </authorList>
    </citation>
    <scope>NUCLEOTIDE SEQUENCE [LARGE SCALE GENOMIC DNA]</scope>
    <source>
        <strain evidence="1 2">DD2</strain>
    </source>
</reference>
<gene>
    <name evidence="1" type="ordered locus">BLASA_1091</name>
</gene>
<dbReference type="Proteomes" id="UP000007517">
    <property type="component" value="Chromosome"/>
</dbReference>
<accession>H6RVF8</accession>
<dbReference type="eggNOG" id="ENOG502ZGK4">
    <property type="taxonomic scope" value="Bacteria"/>
</dbReference>
<sequence length="185" mass="20125">MAEPKLPDALVMAIGRVAVNGAMLEQDVVLFMWMTLGHRLPTGARGSKAVQVPTGQFSRAIDDLRRIARIRLRGELRRGFLAYLDASKRVAEKRNRVVHGTWRAVPDEAGKHRVQGLRVSPLTGEPVVDWLSATEIGAIADEIHAARELLRSLQPGLWAAIPELDVARIAGPVAPDLEAGRPGIA</sequence>
<evidence type="ECO:0000313" key="1">
    <source>
        <dbReference type="EMBL" id="CCG02035.1"/>
    </source>
</evidence>
<dbReference type="STRING" id="1146883.BLASA_1091"/>
<dbReference type="KEGG" id="bsd:BLASA_1091"/>
<evidence type="ECO:0000313" key="2">
    <source>
        <dbReference type="Proteomes" id="UP000007517"/>
    </source>
</evidence>
<protein>
    <submittedName>
        <fullName evidence="1">Uncharacterized protein</fullName>
    </submittedName>
</protein>
<dbReference type="RefSeq" id="WP_014374939.1">
    <property type="nucleotide sequence ID" value="NC_016943.1"/>
</dbReference>
<dbReference type="AlphaFoldDB" id="H6RVF8"/>
<reference evidence="2" key="2">
    <citation type="submission" date="2012-02" db="EMBL/GenBank/DDBJ databases">
        <title>Complete genome sequence of Blastococcus saxobsidens strain DD2.</title>
        <authorList>
            <person name="Genoscope."/>
        </authorList>
    </citation>
    <scope>NUCLEOTIDE SEQUENCE [LARGE SCALE GENOMIC DNA]</scope>
    <source>
        <strain evidence="2">DD2</strain>
    </source>
</reference>
<name>H6RVF8_BLASD</name>
<organism evidence="1 2">
    <name type="scientific">Blastococcus saxobsidens (strain DD2)</name>
    <dbReference type="NCBI Taxonomy" id="1146883"/>
    <lineage>
        <taxon>Bacteria</taxon>
        <taxon>Bacillati</taxon>
        <taxon>Actinomycetota</taxon>
        <taxon>Actinomycetes</taxon>
        <taxon>Geodermatophilales</taxon>
        <taxon>Geodermatophilaceae</taxon>
        <taxon>Blastococcus</taxon>
    </lineage>
</organism>
<keyword evidence="2" id="KW-1185">Reference proteome</keyword>
<proteinExistence type="predicted"/>
<dbReference type="EMBL" id="FO117623">
    <property type="protein sequence ID" value="CCG02035.1"/>
    <property type="molecule type" value="Genomic_DNA"/>
</dbReference>